<evidence type="ECO:0000256" key="1">
    <source>
        <dbReference type="SAM" id="MobiDB-lite"/>
    </source>
</evidence>
<organism evidence="2 3">
    <name type="scientific">Candidatus Amunia macphersoniae</name>
    <dbReference type="NCBI Taxonomy" id="3127014"/>
    <lineage>
        <taxon>Bacteria</taxon>
        <taxon>Bacillati</taxon>
        <taxon>Candidatus Dormiibacterota</taxon>
        <taxon>Candidatus Dormibacteria</taxon>
        <taxon>Candidatus Aeolococcales</taxon>
        <taxon>Candidatus Aeolococcaceae</taxon>
        <taxon>Candidatus Amunia</taxon>
    </lineage>
</organism>
<sequence>MSEHSEPVGQQPSGAAPTPAVARCGEPGCDGWPLEVCAYVDSRGTACRTHWCRDHGATVRGQSYCRRHAGTIGALGSKANNPRALPDVGHRGASLVRWLYRDLDPTFTRLLESLSSDRDHLLRDNEVAVARDEGGARRWEMSWKLASPAGVRVRISLAVEEADDSIVLVRLGDEVVASGTPPWIEARRRGERLSDEEDAEQRRQFYAFIGDYLTQALQQST</sequence>
<name>A0A934NFA5_9BACT</name>
<proteinExistence type="predicted"/>
<protein>
    <submittedName>
        <fullName evidence="2">Uncharacterized protein</fullName>
    </submittedName>
</protein>
<dbReference type="Proteomes" id="UP000614410">
    <property type="component" value="Unassembled WGS sequence"/>
</dbReference>
<reference evidence="2 3" key="1">
    <citation type="submission" date="2020-10" db="EMBL/GenBank/DDBJ databases">
        <title>Ca. Dormibacterota MAGs.</title>
        <authorList>
            <person name="Montgomery K."/>
        </authorList>
    </citation>
    <scope>NUCLEOTIDE SEQUENCE [LARGE SCALE GENOMIC DNA]</scope>
    <source>
        <strain evidence="2">Mitchell_Peninsula_5</strain>
    </source>
</reference>
<dbReference type="AlphaFoldDB" id="A0A934NFA5"/>
<evidence type="ECO:0000313" key="3">
    <source>
        <dbReference type="Proteomes" id="UP000614410"/>
    </source>
</evidence>
<accession>A0A934NFA5</accession>
<gene>
    <name evidence="2" type="ORF">JF887_09705</name>
</gene>
<evidence type="ECO:0000313" key="2">
    <source>
        <dbReference type="EMBL" id="MBJ7609683.1"/>
    </source>
</evidence>
<comment type="caution">
    <text evidence="2">The sequence shown here is derived from an EMBL/GenBank/DDBJ whole genome shotgun (WGS) entry which is preliminary data.</text>
</comment>
<feature type="region of interest" description="Disordered" evidence="1">
    <location>
        <begin position="1"/>
        <end position="20"/>
    </location>
</feature>
<dbReference type="EMBL" id="JAEKNN010000050">
    <property type="protein sequence ID" value="MBJ7609683.1"/>
    <property type="molecule type" value="Genomic_DNA"/>
</dbReference>